<evidence type="ECO:0000256" key="3">
    <source>
        <dbReference type="ARBA" id="ARBA00022603"/>
    </source>
</evidence>
<dbReference type="RefSeq" id="WP_096258278.1">
    <property type="nucleotide sequence ID" value="NZ_BDME01000001.1"/>
</dbReference>
<dbReference type="EC" id="2.1.1.72" evidence="2"/>
<name>A0A292YCA6_9BACT</name>
<evidence type="ECO:0000256" key="4">
    <source>
        <dbReference type="ARBA" id="ARBA00022679"/>
    </source>
</evidence>
<dbReference type="PRINTS" id="PR00505">
    <property type="entry name" value="D12N6MTFRASE"/>
</dbReference>
<sequence length="343" mass="40594">MEKIEKFEIYQRRFLGNKLKVMPLIEKIIESEIKNFNSFCDIFAGTGTVGWYFNKENLQIITNDLLYSNYIPLRAFLSDEEFDEKKIEELLKEFNSIKDCEDNYVSINFGNKYFCNNNARIIGEVRERIHKYFLNDIINPKEKAILLTSLLYAMDKIANTVGHYDAYRNIKDIPYKPLKFLMPDIDKRKNQNNLIFNMDANILIREIECDVLYIDPPYNSRQYSDTYHLPENIIRWEKPELHGKAMKFDRSTLKSKYSSKEAAKAFADLIENAKCKYILFSYNNMANKGHSRSNARISDEEIMEILSKKGRVKIYEKEHKEFTTGKSKRGDNKERIFFVKVKK</sequence>
<dbReference type="InterPro" id="IPR029063">
    <property type="entry name" value="SAM-dependent_MTases_sf"/>
</dbReference>
<protein>
    <recommendedName>
        <fullName evidence="2">site-specific DNA-methyltransferase (adenine-specific)</fullName>
        <ecNumber evidence="2">2.1.1.72</ecNumber>
    </recommendedName>
</protein>
<keyword evidence="8" id="KW-1185">Reference proteome</keyword>
<comment type="catalytic activity">
    <reaction evidence="6">
        <text>a 2'-deoxyadenosine in DNA + S-adenosyl-L-methionine = an N(6)-methyl-2'-deoxyadenosine in DNA + S-adenosyl-L-homocysteine + H(+)</text>
        <dbReference type="Rhea" id="RHEA:15197"/>
        <dbReference type="Rhea" id="RHEA-COMP:12418"/>
        <dbReference type="Rhea" id="RHEA-COMP:12419"/>
        <dbReference type="ChEBI" id="CHEBI:15378"/>
        <dbReference type="ChEBI" id="CHEBI:57856"/>
        <dbReference type="ChEBI" id="CHEBI:59789"/>
        <dbReference type="ChEBI" id="CHEBI:90615"/>
        <dbReference type="ChEBI" id="CHEBI:90616"/>
        <dbReference type="EC" id="2.1.1.72"/>
    </reaction>
</comment>
<keyword evidence="5" id="KW-0949">S-adenosyl-L-methionine</keyword>
<dbReference type="EMBL" id="BDME01000001">
    <property type="protein sequence ID" value="GAX87123.1"/>
    <property type="molecule type" value="Genomic_DNA"/>
</dbReference>
<dbReference type="Proteomes" id="UP000217944">
    <property type="component" value="Unassembled WGS sequence"/>
</dbReference>
<evidence type="ECO:0000256" key="1">
    <source>
        <dbReference type="ARBA" id="ARBA00006594"/>
    </source>
</evidence>
<accession>A0A292YCA6</accession>
<dbReference type="Gene3D" id="3.40.50.150">
    <property type="entry name" value="Vaccinia Virus protein VP39"/>
    <property type="match status" value="1"/>
</dbReference>
<comment type="similarity">
    <text evidence="1">Belongs to the N(4)/N(6)-methyltransferase family.</text>
</comment>
<comment type="caution">
    <text evidence="7">The sequence shown here is derived from an EMBL/GenBank/DDBJ whole genome shotgun (WGS) entry which is preliminary data.</text>
</comment>
<dbReference type="InterPro" id="IPR012327">
    <property type="entry name" value="MeTrfase_D12"/>
</dbReference>
<proteinExistence type="inferred from homology"/>
<organism evidence="7 8">
    <name type="scientific">Lebetimonas natsushimae</name>
    <dbReference type="NCBI Taxonomy" id="1936991"/>
    <lineage>
        <taxon>Bacteria</taxon>
        <taxon>Pseudomonadati</taxon>
        <taxon>Campylobacterota</taxon>
        <taxon>Epsilonproteobacteria</taxon>
        <taxon>Nautiliales</taxon>
        <taxon>Nautiliaceae</taxon>
        <taxon>Lebetimonas</taxon>
    </lineage>
</organism>
<dbReference type="Pfam" id="PF02086">
    <property type="entry name" value="MethyltransfD12"/>
    <property type="match status" value="1"/>
</dbReference>
<dbReference type="Gene3D" id="1.10.1020.10">
    <property type="entry name" value="Adenine-specific Methyltransferase, Domain 2"/>
    <property type="match status" value="1"/>
</dbReference>
<dbReference type="GO" id="GO:0009307">
    <property type="term" value="P:DNA restriction-modification system"/>
    <property type="evidence" value="ECO:0007669"/>
    <property type="project" value="InterPro"/>
</dbReference>
<keyword evidence="3 7" id="KW-0489">Methyltransferase</keyword>
<evidence type="ECO:0000256" key="5">
    <source>
        <dbReference type="ARBA" id="ARBA00022691"/>
    </source>
</evidence>
<reference evidence="7 8" key="1">
    <citation type="journal article" date="2017" name="Syst. Appl. Microbiol.">
        <title>Lebetimonas natsushimae sp. nov., a novel strictly anaerobic, moderately thermophilic chemoautotroph isolated from a deep-sea hydrothermal vent polychaete nest in the Mid-Okinawa Trough.</title>
        <authorList>
            <person name="Nagata R."/>
            <person name="Takaki Y."/>
            <person name="Tame A."/>
            <person name="Nunoura T."/>
            <person name="Muto H."/>
            <person name="Mino S."/>
            <person name="Sawayama S."/>
            <person name="Takai K."/>
            <person name="Nakagawa S."/>
        </authorList>
    </citation>
    <scope>NUCLEOTIDE SEQUENCE [LARGE SCALE GENOMIC DNA]</scope>
    <source>
        <strain evidence="7 8">HS1857</strain>
    </source>
</reference>
<dbReference type="AlphaFoldDB" id="A0A292YCA6"/>
<dbReference type="SUPFAM" id="SSF53335">
    <property type="entry name" value="S-adenosyl-L-methionine-dependent methyltransferases"/>
    <property type="match status" value="1"/>
</dbReference>
<keyword evidence="4 7" id="KW-0808">Transferase</keyword>
<dbReference type="GO" id="GO:0003676">
    <property type="term" value="F:nucleic acid binding"/>
    <property type="evidence" value="ECO:0007669"/>
    <property type="project" value="InterPro"/>
</dbReference>
<dbReference type="PROSITE" id="PS00092">
    <property type="entry name" value="N6_MTASE"/>
    <property type="match status" value="1"/>
</dbReference>
<evidence type="ECO:0000256" key="6">
    <source>
        <dbReference type="ARBA" id="ARBA00047942"/>
    </source>
</evidence>
<dbReference type="GO" id="GO:0009007">
    <property type="term" value="F:site-specific DNA-methyltransferase (adenine-specific) activity"/>
    <property type="evidence" value="ECO:0007669"/>
    <property type="project" value="UniProtKB-EC"/>
</dbReference>
<dbReference type="InterPro" id="IPR002052">
    <property type="entry name" value="DNA_methylase_N6_adenine_CS"/>
</dbReference>
<evidence type="ECO:0000256" key="2">
    <source>
        <dbReference type="ARBA" id="ARBA00011900"/>
    </source>
</evidence>
<dbReference type="InterPro" id="IPR023095">
    <property type="entry name" value="Ade_MeTrfase_dom_2"/>
</dbReference>
<dbReference type="OrthoDB" id="9805629at2"/>
<evidence type="ECO:0000313" key="7">
    <source>
        <dbReference type="EMBL" id="GAX87123.1"/>
    </source>
</evidence>
<dbReference type="GO" id="GO:0032259">
    <property type="term" value="P:methylation"/>
    <property type="evidence" value="ECO:0007669"/>
    <property type="project" value="UniProtKB-KW"/>
</dbReference>
<evidence type="ECO:0000313" key="8">
    <source>
        <dbReference type="Proteomes" id="UP000217944"/>
    </source>
</evidence>
<gene>
    <name evidence="7" type="ORF">LNAT_P0418</name>
</gene>